<evidence type="ECO:0000256" key="1">
    <source>
        <dbReference type="ARBA" id="ARBA00004141"/>
    </source>
</evidence>
<sequence length="361" mass="39937">MSQSENITAQEVAKLEMASEVPKLIGALVTCLCIAWLAVILRIVSRRMKRTALKIDDCLLITSLAFTTAMFGLNLGLTHDGLGRHKAFTKDAKLLALGAMTVEVLYGMNILLIKLSWLFLLRRIFPGKYILCLTWAIGSLVTAYTIVQIVCAVFQCVPIRALWNSQVPDRCINVEIVFVLCGSLNVATDVAILCLPMPQLWNLKVSNTRKIQLTFMFLLGGLVCIISAIRVPQLRKSSQTDAGWTFVSGVEWSFAECCVATLSACLPTMRPLYNWMRHRKGQENASENLRRQRTYFLHSRQKAKPGTFPELEGGFRGSDSTSNDTWAPNQRTKDSYGGVSIPIELGSKHGGRVTNSSGAST</sequence>
<keyword evidence="2 7" id="KW-0812">Transmembrane</keyword>
<feature type="transmembrane region" description="Helical" evidence="7">
    <location>
        <begin position="97"/>
        <end position="120"/>
    </location>
</feature>
<protein>
    <recommendedName>
        <fullName evidence="8">Rhodopsin domain-containing protein</fullName>
    </recommendedName>
</protein>
<name>A0AA39QRV2_9LECA</name>
<evidence type="ECO:0000256" key="4">
    <source>
        <dbReference type="ARBA" id="ARBA00023136"/>
    </source>
</evidence>
<dbReference type="Proteomes" id="UP001166286">
    <property type="component" value="Unassembled WGS sequence"/>
</dbReference>
<evidence type="ECO:0000313" key="9">
    <source>
        <dbReference type="EMBL" id="KAK0507286.1"/>
    </source>
</evidence>
<feature type="transmembrane region" description="Helical" evidence="7">
    <location>
        <begin position="24"/>
        <end position="45"/>
    </location>
</feature>
<dbReference type="InterPro" id="IPR049326">
    <property type="entry name" value="Rhodopsin_dom_fungi"/>
</dbReference>
<keyword evidence="10" id="KW-1185">Reference proteome</keyword>
<evidence type="ECO:0000256" key="5">
    <source>
        <dbReference type="ARBA" id="ARBA00038359"/>
    </source>
</evidence>
<dbReference type="Pfam" id="PF20684">
    <property type="entry name" value="Fung_rhodopsin"/>
    <property type="match status" value="1"/>
</dbReference>
<reference evidence="9" key="1">
    <citation type="submission" date="2023-03" db="EMBL/GenBank/DDBJ databases">
        <title>Complete genome of Cladonia borealis.</title>
        <authorList>
            <person name="Park H."/>
        </authorList>
    </citation>
    <scope>NUCLEOTIDE SEQUENCE</scope>
    <source>
        <strain evidence="9">ANT050790</strain>
    </source>
</reference>
<organism evidence="9 10">
    <name type="scientific">Cladonia borealis</name>
    <dbReference type="NCBI Taxonomy" id="184061"/>
    <lineage>
        <taxon>Eukaryota</taxon>
        <taxon>Fungi</taxon>
        <taxon>Dikarya</taxon>
        <taxon>Ascomycota</taxon>
        <taxon>Pezizomycotina</taxon>
        <taxon>Lecanoromycetes</taxon>
        <taxon>OSLEUM clade</taxon>
        <taxon>Lecanoromycetidae</taxon>
        <taxon>Lecanorales</taxon>
        <taxon>Lecanorineae</taxon>
        <taxon>Cladoniaceae</taxon>
        <taxon>Cladonia</taxon>
    </lineage>
</organism>
<proteinExistence type="inferred from homology"/>
<dbReference type="PANTHER" id="PTHR33048:SF123">
    <property type="entry name" value="INTEGRAL MEMBRANE PROTEIN"/>
    <property type="match status" value="1"/>
</dbReference>
<feature type="domain" description="Rhodopsin" evidence="8">
    <location>
        <begin position="41"/>
        <end position="274"/>
    </location>
</feature>
<feature type="transmembrane region" description="Helical" evidence="7">
    <location>
        <begin position="57"/>
        <end position="77"/>
    </location>
</feature>
<evidence type="ECO:0000259" key="8">
    <source>
        <dbReference type="Pfam" id="PF20684"/>
    </source>
</evidence>
<feature type="region of interest" description="Disordered" evidence="6">
    <location>
        <begin position="311"/>
        <end position="361"/>
    </location>
</feature>
<keyword evidence="4 7" id="KW-0472">Membrane</keyword>
<gene>
    <name evidence="9" type="ORF">JMJ35_010324</name>
</gene>
<feature type="transmembrane region" description="Helical" evidence="7">
    <location>
        <begin position="252"/>
        <end position="273"/>
    </location>
</feature>
<accession>A0AA39QRV2</accession>
<comment type="caution">
    <text evidence="9">The sequence shown here is derived from an EMBL/GenBank/DDBJ whole genome shotgun (WGS) entry which is preliminary data.</text>
</comment>
<evidence type="ECO:0000256" key="6">
    <source>
        <dbReference type="SAM" id="MobiDB-lite"/>
    </source>
</evidence>
<feature type="transmembrane region" description="Helical" evidence="7">
    <location>
        <begin position="132"/>
        <end position="156"/>
    </location>
</feature>
<dbReference type="EMBL" id="JAFEKC020000024">
    <property type="protein sequence ID" value="KAK0507286.1"/>
    <property type="molecule type" value="Genomic_DNA"/>
</dbReference>
<evidence type="ECO:0000313" key="10">
    <source>
        <dbReference type="Proteomes" id="UP001166286"/>
    </source>
</evidence>
<evidence type="ECO:0000256" key="2">
    <source>
        <dbReference type="ARBA" id="ARBA00022692"/>
    </source>
</evidence>
<feature type="compositionally biased region" description="Polar residues" evidence="6">
    <location>
        <begin position="318"/>
        <end position="330"/>
    </location>
</feature>
<evidence type="ECO:0000256" key="7">
    <source>
        <dbReference type="SAM" id="Phobius"/>
    </source>
</evidence>
<dbReference type="PANTHER" id="PTHR33048">
    <property type="entry name" value="PTH11-LIKE INTEGRAL MEMBRANE PROTEIN (AFU_ORTHOLOGUE AFUA_5G11245)"/>
    <property type="match status" value="1"/>
</dbReference>
<dbReference type="GO" id="GO:0016020">
    <property type="term" value="C:membrane"/>
    <property type="evidence" value="ECO:0007669"/>
    <property type="project" value="UniProtKB-SubCell"/>
</dbReference>
<dbReference type="InterPro" id="IPR052337">
    <property type="entry name" value="SAT4-like"/>
</dbReference>
<comment type="subcellular location">
    <subcellularLocation>
        <location evidence="1">Membrane</location>
        <topology evidence="1">Multi-pass membrane protein</topology>
    </subcellularLocation>
</comment>
<feature type="transmembrane region" description="Helical" evidence="7">
    <location>
        <begin position="213"/>
        <end position="232"/>
    </location>
</feature>
<dbReference type="AlphaFoldDB" id="A0AA39QRV2"/>
<evidence type="ECO:0000256" key="3">
    <source>
        <dbReference type="ARBA" id="ARBA00022989"/>
    </source>
</evidence>
<comment type="similarity">
    <text evidence="5">Belongs to the SAT4 family.</text>
</comment>
<feature type="transmembrane region" description="Helical" evidence="7">
    <location>
        <begin position="176"/>
        <end position="201"/>
    </location>
</feature>
<keyword evidence="3 7" id="KW-1133">Transmembrane helix</keyword>